<dbReference type="SUPFAM" id="SSF50939">
    <property type="entry name" value="Sialidases"/>
    <property type="match status" value="1"/>
</dbReference>
<dbReference type="Gene3D" id="2.120.10.10">
    <property type="match status" value="1"/>
</dbReference>
<protein>
    <submittedName>
        <fullName evidence="1">BNR repeat protein</fullName>
    </submittedName>
</protein>
<sequence>MKKSHFQTSVYIIFSFFLFSQCTEKKTDVNEDKELEFLFEADGVHLEEPFLNLSPDGKLFFSWIEKSDTTNKLKYAAWQDSTWSEPILIAKGQDWFVNWADYPQLASFDNGSMMAVFLQKSGPGTFAYDVMMTFSENGTEWTKPTVLHDDGSKTEHGFVSLSPFGQEMLITWLDGRNTGGNGHHENHQHSHQGQMSIRAALVDNNGNKLNEWELDNRVCDCCQTGSAITEEGPIVVFRDRSESEIRDIGLVRWIDSSWTETEPLFMDLWEIAACPVNGPRIVAFENQVAVAWYTAAKGNPEVKLVFSQDNGASFSSPVRIDLGKTIGRIALCYLEKDKVMVTWMEEVKIFGRTVSIDGSLGKARELAFTSEKRSSGFPQSVFDGTNLWLAWTDDQSETKKIRIKRINFSEENIK</sequence>
<keyword evidence="2" id="KW-1185">Reference proteome</keyword>
<dbReference type="STRING" id="1189612.A33Q_4149"/>
<dbReference type="RefSeq" id="WP_009033103.1">
    <property type="nucleotide sequence ID" value="NZ_ALWO02000052.1"/>
</dbReference>
<dbReference type="AlphaFoldDB" id="S2DJD4"/>
<reference evidence="1 2" key="1">
    <citation type="journal article" date="2013" name="Genome Announc.">
        <title>Draft Genome Sequence of Indibacter alkaliphilus Strain LW1T, Isolated from Lonar Lake, a Haloalkaline Lake in the Buldana District of Maharashtra, India.</title>
        <authorList>
            <person name="Singh A."/>
            <person name="Kumar Jangir P."/>
            <person name="Sharma R."/>
            <person name="Singh A."/>
            <person name="Kumar Pinnaka A."/>
            <person name="Shivaji S."/>
        </authorList>
    </citation>
    <scope>NUCLEOTIDE SEQUENCE [LARGE SCALE GENOMIC DNA]</scope>
    <source>
        <strain evidence="2">CCUG 57479 / KCTC 22604 / LW1</strain>
    </source>
</reference>
<dbReference type="EMBL" id="ALWO02000052">
    <property type="protein sequence ID" value="EOZ92056.1"/>
    <property type="molecule type" value="Genomic_DNA"/>
</dbReference>
<dbReference type="InterPro" id="IPR036278">
    <property type="entry name" value="Sialidase_sf"/>
</dbReference>
<dbReference type="Proteomes" id="UP000006073">
    <property type="component" value="Unassembled WGS sequence"/>
</dbReference>
<organism evidence="1 2">
    <name type="scientific">Indibacter alkaliphilus (strain CCUG 57479 / KCTC 22604 / LW1)</name>
    <dbReference type="NCBI Taxonomy" id="1189612"/>
    <lineage>
        <taxon>Bacteria</taxon>
        <taxon>Pseudomonadati</taxon>
        <taxon>Bacteroidota</taxon>
        <taxon>Cytophagia</taxon>
        <taxon>Cytophagales</taxon>
        <taxon>Cyclobacteriaceae</taxon>
    </lineage>
</organism>
<evidence type="ECO:0000313" key="1">
    <source>
        <dbReference type="EMBL" id="EOZ92056.1"/>
    </source>
</evidence>
<accession>S2DJD4</accession>
<dbReference type="eggNOG" id="COG4409">
    <property type="taxonomic scope" value="Bacteria"/>
</dbReference>
<evidence type="ECO:0000313" key="2">
    <source>
        <dbReference type="Proteomes" id="UP000006073"/>
    </source>
</evidence>
<comment type="caution">
    <text evidence="1">The sequence shown here is derived from an EMBL/GenBank/DDBJ whole genome shotgun (WGS) entry which is preliminary data.</text>
</comment>
<proteinExistence type="predicted"/>
<name>S2DJD4_INDAL</name>
<gene>
    <name evidence="1" type="ORF">A33Q_4149</name>
</gene>
<dbReference type="OrthoDB" id="9764969at2"/>